<evidence type="ECO:0000313" key="3">
    <source>
        <dbReference type="Proteomes" id="UP001144372"/>
    </source>
</evidence>
<gene>
    <name evidence="2" type="ORF">DAMNIGENAA_19700</name>
</gene>
<organism evidence="2 3">
    <name type="scientific">Desulforhabdus amnigena</name>
    <dbReference type="NCBI Taxonomy" id="40218"/>
    <lineage>
        <taxon>Bacteria</taxon>
        <taxon>Pseudomonadati</taxon>
        <taxon>Thermodesulfobacteriota</taxon>
        <taxon>Syntrophobacteria</taxon>
        <taxon>Syntrophobacterales</taxon>
        <taxon>Syntrophobacteraceae</taxon>
        <taxon>Desulforhabdus</taxon>
    </lineage>
</organism>
<keyword evidence="3" id="KW-1185">Reference proteome</keyword>
<dbReference type="InterPro" id="IPR027417">
    <property type="entry name" value="P-loop_NTPase"/>
</dbReference>
<dbReference type="Proteomes" id="UP001144372">
    <property type="component" value="Unassembled WGS sequence"/>
</dbReference>
<evidence type="ECO:0000259" key="1">
    <source>
        <dbReference type="Pfam" id="PF01926"/>
    </source>
</evidence>
<dbReference type="RefSeq" id="WP_281793837.1">
    <property type="nucleotide sequence ID" value="NZ_BSDR01000001.1"/>
</dbReference>
<protein>
    <recommendedName>
        <fullName evidence="1">G domain-containing protein</fullName>
    </recommendedName>
</protein>
<dbReference type="Gene3D" id="3.40.50.300">
    <property type="entry name" value="P-loop containing nucleotide triphosphate hydrolases"/>
    <property type="match status" value="1"/>
</dbReference>
<dbReference type="SUPFAM" id="SSF52540">
    <property type="entry name" value="P-loop containing nucleoside triphosphate hydrolases"/>
    <property type="match status" value="1"/>
</dbReference>
<dbReference type="Pfam" id="PF01926">
    <property type="entry name" value="MMR_HSR1"/>
    <property type="match status" value="1"/>
</dbReference>
<accession>A0A9W6D1Q2</accession>
<comment type="caution">
    <text evidence="2">The sequence shown here is derived from an EMBL/GenBank/DDBJ whole genome shotgun (WGS) entry which is preliminary data.</text>
</comment>
<feature type="domain" description="G" evidence="1">
    <location>
        <begin position="52"/>
        <end position="204"/>
    </location>
</feature>
<dbReference type="CDD" id="cd00882">
    <property type="entry name" value="Ras_like_GTPase"/>
    <property type="match status" value="1"/>
</dbReference>
<proteinExistence type="predicted"/>
<dbReference type="InterPro" id="IPR006073">
    <property type="entry name" value="GTP-bd"/>
</dbReference>
<sequence length="570" mass="64524">MRTTISPGPSLWDKVQCPGLTPSAGEVLRLVKEIPRKAAAFHYKSSTGVVWVVFIGGTGTGKSTLFNAICGKHLSETGVERPKTYGPIAYVHRDALIEKGFPFDSMEIRRVRQGPAGAAASTGSAGRLLIAEHSREDLAHLVLVDTPDLDSLELQNRRMVEELYLLAHVVVFVTSQEKYADDVPFQFLGRIRKDAKSYFLLLNKAQEDSIPGDVLAVFREQGVELSGDRFHVLPYLRSDISAKILEEPGFSEFRRVFFQALSRQNGLNLLREERKRDREKGKEEFRLLLDHLKNERLAAQGWLDRLDVFFRSACRVLHEKQEEHLNEETRAYLQRQVRDTFAEYDLLRKPRRFISDIIRMPLRFLGIVGERAQESREEALARIRGRIDLLPIHAAIENFNRSVLEKLSPADPTAPLFEHLRAEGVALTDEEIGKAVEEEQDELVGWLERTFQDLARGIPKSKEWGIYSTSILWGGLILALETAIGGGISIMEAVLDSAIAPFVTKGAVELFAYRELQKIARELGKRYQEGLISVVRRQKERYAGCLESLMTSDETIQGLRNLEKDLWGDS</sequence>
<evidence type="ECO:0000313" key="2">
    <source>
        <dbReference type="EMBL" id="GLI34537.1"/>
    </source>
</evidence>
<dbReference type="AlphaFoldDB" id="A0A9W6D1Q2"/>
<dbReference type="EMBL" id="BSDR01000001">
    <property type="protein sequence ID" value="GLI34537.1"/>
    <property type="molecule type" value="Genomic_DNA"/>
</dbReference>
<reference evidence="2" key="1">
    <citation type="submission" date="2022-12" db="EMBL/GenBank/DDBJ databases">
        <title>Reference genome sequencing for broad-spectrum identification of bacterial and archaeal isolates by mass spectrometry.</title>
        <authorList>
            <person name="Sekiguchi Y."/>
            <person name="Tourlousse D.M."/>
        </authorList>
    </citation>
    <scope>NUCLEOTIDE SEQUENCE</scope>
    <source>
        <strain evidence="2">ASRB1</strain>
    </source>
</reference>
<name>A0A9W6D1Q2_9BACT</name>